<dbReference type="RefSeq" id="WP_160376024.1">
    <property type="nucleotide sequence ID" value="NZ_WSTB01000011.1"/>
</dbReference>
<comment type="caution">
    <text evidence="1">The sequence shown here is derived from an EMBL/GenBank/DDBJ whole genome shotgun (WGS) entry which is preliminary data.</text>
</comment>
<accession>A0A6I4NSV0</accession>
<sequence length="61" mass="6977">MEHIKTTIIGGIIIKEERADIFNFRNSKNDAYFGVYGKGMRFDDEYGNVILNDPGCFVIDD</sequence>
<dbReference type="EMBL" id="WSTB01000011">
    <property type="protein sequence ID" value="MWB96122.1"/>
    <property type="molecule type" value="Genomic_DNA"/>
</dbReference>
<organism evidence="1 2">
    <name type="scientific">Flavobacterium hydrocarbonoxydans</name>
    <dbReference type="NCBI Taxonomy" id="2683249"/>
    <lineage>
        <taxon>Bacteria</taxon>
        <taxon>Pseudomonadati</taxon>
        <taxon>Bacteroidota</taxon>
        <taxon>Flavobacteriia</taxon>
        <taxon>Flavobacteriales</taxon>
        <taxon>Flavobacteriaceae</taxon>
        <taxon>Flavobacterium</taxon>
    </lineage>
</organism>
<evidence type="ECO:0000313" key="1">
    <source>
        <dbReference type="EMBL" id="MWB96122.1"/>
    </source>
</evidence>
<name>A0A6I4NSV0_9FLAO</name>
<evidence type="ECO:0000313" key="2">
    <source>
        <dbReference type="Proteomes" id="UP000471501"/>
    </source>
</evidence>
<keyword evidence="2" id="KW-1185">Reference proteome</keyword>
<proteinExistence type="predicted"/>
<dbReference type="Proteomes" id="UP000471501">
    <property type="component" value="Unassembled WGS sequence"/>
</dbReference>
<dbReference type="AlphaFoldDB" id="A0A6I4NSV0"/>
<protein>
    <submittedName>
        <fullName evidence="1">Uncharacterized protein</fullName>
    </submittedName>
</protein>
<gene>
    <name evidence="1" type="ORF">GON26_17305</name>
</gene>
<reference evidence="1 2" key="1">
    <citation type="submission" date="2019-12" db="EMBL/GenBank/DDBJ databases">
        <authorList>
            <person name="Kim Y.S."/>
        </authorList>
    </citation>
    <scope>NUCLEOTIDE SEQUENCE [LARGE SCALE GENOMIC DNA]</scope>
    <source>
        <strain evidence="1 2">GA093</strain>
    </source>
</reference>